<evidence type="ECO:0000256" key="2">
    <source>
        <dbReference type="ARBA" id="ARBA00022723"/>
    </source>
</evidence>
<dbReference type="GO" id="GO:0006046">
    <property type="term" value="P:N-acetylglucosamine catabolic process"/>
    <property type="evidence" value="ECO:0007669"/>
    <property type="project" value="TreeGrafter"/>
</dbReference>
<dbReference type="RefSeq" id="WP_141295041.1">
    <property type="nucleotide sequence ID" value="NZ_BJCD01000052.1"/>
</dbReference>
<evidence type="ECO:0000256" key="5">
    <source>
        <dbReference type="PIRSR" id="PIRSR038994-2"/>
    </source>
</evidence>
<feature type="binding site" evidence="5">
    <location>
        <position position="245"/>
    </location>
    <ligand>
        <name>substrate</name>
    </ligand>
</feature>
<proteinExistence type="inferred from homology"/>
<evidence type="ECO:0000256" key="6">
    <source>
        <dbReference type="PIRSR" id="PIRSR038994-3"/>
    </source>
</evidence>
<dbReference type="PANTHER" id="PTHR11113">
    <property type="entry name" value="N-ACETYLGLUCOSAMINE-6-PHOSPHATE DEACETYLASE"/>
    <property type="match status" value="1"/>
</dbReference>
<evidence type="ECO:0000313" key="8">
    <source>
        <dbReference type="Proteomes" id="UP000299794"/>
    </source>
</evidence>
<dbReference type="GO" id="GO:0008448">
    <property type="term" value="F:N-acetylglucosamine-6-phosphate deacetylase activity"/>
    <property type="evidence" value="ECO:0007669"/>
    <property type="project" value="InterPro"/>
</dbReference>
<evidence type="ECO:0000256" key="3">
    <source>
        <dbReference type="ARBA" id="ARBA00022801"/>
    </source>
</evidence>
<dbReference type="CDD" id="cd00854">
    <property type="entry name" value="NagA"/>
    <property type="match status" value="1"/>
</dbReference>
<dbReference type="SUPFAM" id="SSF51556">
    <property type="entry name" value="Metallo-dependent hydrolases"/>
    <property type="match status" value="1"/>
</dbReference>
<protein>
    <submittedName>
        <fullName evidence="7">N-acetyl-glucosamine-6-phosphate deacetylase</fullName>
    </submittedName>
</protein>
<organism evidence="7 8">
    <name type="scientific">Planktothrix agardhii CCAP 1459/11A</name>
    <dbReference type="NCBI Taxonomy" id="282420"/>
    <lineage>
        <taxon>Bacteria</taxon>
        <taxon>Bacillati</taxon>
        <taxon>Cyanobacteriota</taxon>
        <taxon>Cyanophyceae</taxon>
        <taxon>Oscillatoriophycideae</taxon>
        <taxon>Oscillatoriales</taxon>
        <taxon>Microcoleaceae</taxon>
        <taxon>Planktothrix</taxon>
    </lineage>
</organism>
<feature type="binding site" evidence="5">
    <location>
        <position position="269"/>
    </location>
    <ligand>
        <name>substrate</name>
    </ligand>
</feature>
<gene>
    <name evidence="7" type="ORF">PA905_32980</name>
</gene>
<sequence length="439" mass="47564">MITTPQQDAVNFDIINVRLPRTQNLQQVLIRQGKISGIEAMAGLSQPRSTAAIQQIDLQGDWLSLGGIDLQINGGLGLAFPDLEPQYFPKLTEICQYLWEQGIDGFMPTIVTTSIDKIQRSLATIAEFIQTVPQDKPTAKILGVHLEGPFLNPSKRGAHPQEHLLPLTLEQVQRVLGDYADVVKIITLAPELDPTDTVIPYLTNLGIIVSLGHSQATAEQAERAFNLGARMVTHAFNAMPSLHHREPGLLGAALVNNQVQSGFIADGQHISPLMVNLLLRMSGINQPNEATDLIPLFLVSDALAPLGLPDGVYPWDERQIEVKEGSARLADGTLSGTTLPLFVGVENLVKWNCCDLGEAIALATIAPRQALGVFSLMGESASQLLRWKLDPASETVTLNWQRLLPFVIDQGIIVNSPTDQLTLPAPKGVGILGSTKPLN</sequence>
<feature type="binding site" evidence="5">
    <location>
        <begin position="237"/>
        <end position="238"/>
    </location>
    <ligand>
        <name>substrate</name>
    </ligand>
</feature>
<dbReference type="AlphaFoldDB" id="A0A4V0XUU5"/>
<comment type="similarity">
    <text evidence="1">Belongs to the metallo-dependent hydrolases superfamily. NagA family.</text>
</comment>
<dbReference type="PIRSF" id="PIRSF038994">
    <property type="entry name" value="NagA"/>
    <property type="match status" value="1"/>
</dbReference>
<dbReference type="Proteomes" id="UP000299794">
    <property type="component" value="Unassembled WGS sequence"/>
</dbReference>
<reference evidence="8" key="1">
    <citation type="submission" date="2019-02" db="EMBL/GenBank/DDBJ databases">
        <title>Draft genome sequence of Planktothrix agardhii NIES-905.</title>
        <authorList>
            <person name="Yamaguchi H."/>
            <person name="Suzuki S."/>
            <person name="Kawachi M."/>
        </authorList>
    </citation>
    <scope>NUCLEOTIDE SEQUENCE [LARGE SCALE GENOMIC DNA]</scope>
    <source>
        <strain evidence="8">CCAP 1459/11A</strain>
    </source>
</reference>
<accession>A0A4V0XUU5</accession>
<dbReference type="PANTHER" id="PTHR11113:SF14">
    <property type="entry name" value="N-ACETYLGLUCOSAMINE-6-PHOSPHATE DEACETYLASE"/>
    <property type="match status" value="1"/>
</dbReference>
<feature type="binding site" evidence="6">
    <location>
        <position position="213"/>
    </location>
    <ligand>
        <name>Zn(2+)</name>
        <dbReference type="ChEBI" id="CHEBI:29105"/>
    </ligand>
</feature>
<comment type="cofactor">
    <cofactor evidence="6">
        <name>a divalent metal cation</name>
        <dbReference type="ChEBI" id="CHEBI:60240"/>
    </cofactor>
    <text evidence="6">Binds 1 divalent metal cation per subunit.</text>
</comment>
<keyword evidence="2 6" id="KW-0479">Metal-binding</keyword>
<feature type="binding site" evidence="6">
    <location>
        <position position="147"/>
    </location>
    <ligand>
        <name>Zn(2+)</name>
        <dbReference type="ChEBI" id="CHEBI:29105"/>
    </ligand>
</feature>
<comment type="caution">
    <text evidence="7">The sequence shown here is derived from an EMBL/GenBank/DDBJ whole genome shotgun (WGS) entry which is preliminary data.</text>
</comment>
<evidence type="ECO:0000313" key="7">
    <source>
        <dbReference type="EMBL" id="GDZ95059.1"/>
    </source>
</evidence>
<dbReference type="InterPro" id="IPR032466">
    <property type="entry name" value="Metal_Hydrolase"/>
</dbReference>
<dbReference type="InterPro" id="IPR003764">
    <property type="entry name" value="GlcNAc_6-P_deAcase"/>
</dbReference>
<feature type="binding site" evidence="5">
    <location>
        <begin position="334"/>
        <end position="336"/>
    </location>
    <ligand>
        <name>substrate</name>
    </ligand>
</feature>
<evidence type="ECO:0000256" key="1">
    <source>
        <dbReference type="ARBA" id="ARBA00010716"/>
    </source>
</evidence>
<keyword evidence="3" id="KW-0378">Hydrolase</keyword>
<dbReference type="EMBL" id="BJCD01000052">
    <property type="protein sequence ID" value="GDZ95059.1"/>
    <property type="molecule type" value="Genomic_DNA"/>
</dbReference>
<feature type="binding site" evidence="6">
    <location>
        <position position="234"/>
    </location>
    <ligand>
        <name>Zn(2+)</name>
        <dbReference type="ChEBI" id="CHEBI:29105"/>
    </ligand>
</feature>
<dbReference type="GO" id="GO:0046872">
    <property type="term" value="F:metal ion binding"/>
    <property type="evidence" value="ECO:0007669"/>
    <property type="project" value="UniProtKB-KW"/>
</dbReference>
<dbReference type="NCBIfam" id="TIGR00221">
    <property type="entry name" value="nagA"/>
    <property type="match status" value="1"/>
</dbReference>
<feature type="active site" description="Proton donor/acceptor" evidence="4">
    <location>
        <position position="301"/>
    </location>
</feature>
<evidence type="ECO:0000256" key="4">
    <source>
        <dbReference type="PIRSR" id="PIRSR038994-1"/>
    </source>
</evidence>
<dbReference type="Gene3D" id="3.20.20.140">
    <property type="entry name" value="Metal-dependent hydrolases"/>
    <property type="match status" value="1"/>
</dbReference>
<feature type="binding site" evidence="5">
    <location>
        <position position="158"/>
    </location>
    <ligand>
        <name>substrate</name>
    </ligand>
</feature>
<name>A0A4V0XUU5_PLAAG</name>